<feature type="transmembrane region" description="Helical" evidence="5">
    <location>
        <begin position="351"/>
        <end position="371"/>
    </location>
</feature>
<keyword evidence="4 5" id="KW-0472">Membrane</keyword>
<evidence type="ECO:0000313" key="7">
    <source>
        <dbReference type="EMBL" id="MCX2739669.1"/>
    </source>
</evidence>
<gene>
    <name evidence="7" type="ORF">OO017_06910</name>
</gene>
<comment type="subcellular location">
    <subcellularLocation>
        <location evidence="1">Membrane</location>
        <topology evidence="1">Multi-pass membrane protein</topology>
    </subcellularLocation>
</comment>
<feature type="transmembrane region" description="Helical" evidence="5">
    <location>
        <begin position="238"/>
        <end position="258"/>
    </location>
</feature>
<evidence type="ECO:0000256" key="1">
    <source>
        <dbReference type="ARBA" id="ARBA00004141"/>
    </source>
</evidence>
<feature type="transmembrane region" description="Helical" evidence="5">
    <location>
        <begin position="403"/>
        <end position="424"/>
    </location>
</feature>
<feature type="transmembrane region" description="Helical" evidence="5">
    <location>
        <begin position="172"/>
        <end position="197"/>
    </location>
</feature>
<evidence type="ECO:0000256" key="2">
    <source>
        <dbReference type="ARBA" id="ARBA00022692"/>
    </source>
</evidence>
<dbReference type="EMBL" id="JAPFQO010000003">
    <property type="protein sequence ID" value="MCX2739669.1"/>
    <property type="molecule type" value="Genomic_DNA"/>
</dbReference>
<accession>A0ABT3RDJ1</accession>
<feature type="transmembrane region" description="Helical" evidence="5">
    <location>
        <begin position="21"/>
        <end position="43"/>
    </location>
</feature>
<dbReference type="PANTHER" id="PTHR43471:SF1">
    <property type="entry name" value="ABC TRANSPORTER PERMEASE PROTEIN NOSY-RELATED"/>
    <property type="match status" value="1"/>
</dbReference>
<proteinExistence type="predicted"/>
<evidence type="ECO:0000313" key="8">
    <source>
        <dbReference type="Proteomes" id="UP001207228"/>
    </source>
</evidence>
<keyword evidence="2 5" id="KW-0812">Transmembrane</keyword>
<evidence type="ECO:0000256" key="3">
    <source>
        <dbReference type="ARBA" id="ARBA00022989"/>
    </source>
</evidence>
<feature type="transmembrane region" description="Helical" evidence="5">
    <location>
        <begin position="308"/>
        <end position="331"/>
    </location>
</feature>
<feature type="transmembrane region" description="Helical" evidence="5">
    <location>
        <begin position="378"/>
        <end position="397"/>
    </location>
</feature>
<dbReference type="SUPFAM" id="SSF53850">
    <property type="entry name" value="Periplasmic binding protein-like II"/>
    <property type="match status" value="1"/>
</dbReference>
<sequence>MHKIWLIIQREYLTRVRKKSFIIMTLLTPLLLATFMILPGLLISMSGETETVMVLDESGLFEGKLEDKKDLKFIPLAGTLDQAKTIYQETDNTALLYIPEMSISEPKGFTVYGKKNISIQTQVRLENALEKEIENQRYIASGIDRETLDEIKANVSLTAVNLSDQGEKDNNAVITSVAGVAGAVIIYFFIFLYGVQIMRGVIEEKTSRIVEVMISSVKPFQLMMGKIIGIAAVGLTQFLLWIILSFIAVTAVSAAFGVDAAPSPAAQYAAGQVAAQGEDMENADISAMENPEGKNEFASTFNDIKSSFANLPVALIFGCFLFYFLGGYLLYGSLFGAIGAAVDNETDTQQFMMPITIPLVIAFIMSYSIVLKNPDGPVAFWMSMIPLTSPIVMMVRVPFGVPAWELLLSMGILVAGFIFTTWIASRIYRVGILMYGKKVNYKELSKWLFYRV</sequence>
<dbReference type="Proteomes" id="UP001207228">
    <property type="component" value="Unassembled WGS sequence"/>
</dbReference>
<dbReference type="Gene3D" id="3.40.190.10">
    <property type="entry name" value="Periplasmic binding protein-like II"/>
    <property type="match status" value="1"/>
</dbReference>
<dbReference type="PANTHER" id="PTHR43471">
    <property type="entry name" value="ABC TRANSPORTER PERMEASE"/>
    <property type="match status" value="1"/>
</dbReference>
<dbReference type="RefSeq" id="WP_266051731.1">
    <property type="nucleotide sequence ID" value="NZ_JAPFQO010000003.1"/>
</dbReference>
<dbReference type="InterPro" id="IPR013525">
    <property type="entry name" value="ABC2_TM"/>
</dbReference>
<organism evidence="7 8">
    <name type="scientific">Pontibacter anaerobius</name>
    <dbReference type="NCBI Taxonomy" id="2993940"/>
    <lineage>
        <taxon>Bacteria</taxon>
        <taxon>Pseudomonadati</taxon>
        <taxon>Bacteroidota</taxon>
        <taxon>Cytophagia</taxon>
        <taxon>Cytophagales</taxon>
        <taxon>Hymenobacteraceae</taxon>
        <taxon>Pontibacter</taxon>
    </lineage>
</organism>
<evidence type="ECO:0000256" key="5">
    <source>
        <dbReference type="SAM" id="Phobius"/>
    </source>
</evidence>
<evidence type="ECO:0000256" key="4">
    <source>
        <dbReference type="ARBA" id="ARBA00023136"/>
    </source>
</evidence>
<name>A0ABT3RDJ1_9BACT</name>
<dbReference type="Pfam" id="PF12698">
    <property type="entry name" value="ABC2_membrane_3"/>
    <property type="match status" value="1"/>
</dbReference>
<evidence type="ECO:0000259" key="6">
    <source>
        <dbReference type="Pfam" id="PF12698"/>
    </source>
</evidence>
<keyword evidence="8" id="KW-1185">Reference proteome</keyword>
<comment type="caution">
    <text evidence="7">The sequence shown here is derived from an EMBL/GenBank/DDBJ whole genome shotgun (WGS) entry which is preliminary data.</text>
</comment>
<feature type="domain" description="ABC-2 type transporter transmembrane" evidence="6">
    <location>
        <begin position="19"/>
        <end position="425"/>
    </location>
</feature>
<reference evidence="7 8" key="1">
    <citation type="submission" date="2022-11" db="EMBL/GenBank/DDBJ databases">
        <title>The characterization of three novel Bacteroidetes species and genomic analysis of their roles in tidal elemental geochemical cycles.</title>
        <authorList>
            <person name="Ma K.-J."/>
        </authorList>
    </citation>
    <scope>NUCLEOTIDE SEQUENCE [LARGE SCALE GENOMIC DNA]</scope>
    <source>
        <strain evidence="7 8">M82</strain>
    </source>
</reference>
<keyword evidence="3 5" id="KW-1133">Transmembrane helix</keyword>
<protein>
    <submittedName>
        <fullName evidence="7">ABC transporter permease</fullName>
    </submittedName>
</protein>